<protein>
    <submittedName>
        <fullName evidence="1">Uncharacterized protein</fullName>
    </submittedName>
</protein>
<organism evidence="1 2">
    <name type="scientific">Porites lobata</name>
    <dbReference type="NCBI Taxonomy" id="104759"/>
    <lineage>
        <taxon>Eukaryota</taxon>
        <taxon>Metazoa</taxon>
        <taxon>Cnidaria</taxon>
        <taxon>Anthozoa</taxon>
        <taxon>Hexacorallia</taxon>
        <taxon>Scleractinia</taxon>
        <taxon>Fungiina</taxon>
        <taxon>Poritidae</taxon>
        <taxon>Porites</taxon>
    </lineage>
</organism>
<evidence type="ECO:0000313" key="1">
    <source>
        <dbReference type="EMBL" id="CAH3169802.1"/>
    </source>
</evidence>
<keyword evidence="2" id="KW-1185">Reference proteome</keyword>
<gene>
    <name evidence="1" type="ORF">PLOB_00010303</name>
</gene>
<accession>A0ABN8QW21</accession>
<name>A0ABN8QW21_9CNID</name>
<dbReference type="EMBL" id="CALNXK010000152">
    <property type="protein sequence ID" value="CAH3169802.1"/>
    <property type="molecule type" value="Genomic_DNA"/>
</dbReference>
<sequence>CWLFIYRCSEDLNKQFSQSRNRFLRQILNVRSLQIILNEKSLRLSVNIDQNRLFYRNSSSDTMEEDAMKYWNSEEIAINILRNDTRFPGGGQVPPRIITPSWISRERAQWSDRRRDI</sequence>
<dbReference type="Proteomes" id="UP001159405">
    <property type="component" value="Unassembled WGS sequence"/>
</dbReference>
<reference evidence="1 2" key="1">
    <citation type="submission" date="2022-05" db="EMBL/GenBank/DDBJ databases">
        <authorList>
            <consortium name="Genoscope - CEA"/>
            <person name="William W."/>
        </authorList>
    </citation>
    <scope>NUCLEOTIDE SEQUENCE [LARGE SCALE GENOMIC DNA]</scope>
</reference>
<evidence type="ECO:0000313" key="2">
    <source>
        <dbReference type="Proteomes" id="UP001159405"/>
    </source>
</evidence>
<comment type="caution">
    <text evidence="1">The sequence shown here is derived from an EMBL/GenBank/DDBJ whole genome shotgun (WGS) entry which is preliminary data.</text>
</comment>
<feature type="non-terminal residue" evidence="1">
    <location>
        <position position="1"/>
    </location>
</feature>
<proteinExistence type="predicted"/>